<reference evidence="1" key="1">
    <citation type="submission" date="2020-07" db="EMBL/GenBank/DDBJ databases">
        <title>Genome sequence and genetic diversity analysis of an under-domesticated orphan crop, white fonio (Digitaria exilis).</title>
        <authorList>
            <person name="Bennetzen J.L."/>
            <person name="Chen S."/>
            <person name="Ma X."/>
            <person name="Wang X."/>
            <person name="Yssel A.E.J."/>
            <person name="Chaluvadi S.R."/>
            <person name="Johnson M."/>
            <person name="Gangashetty P."/>
            <person name="Hamidou F."/>
            <person name="Sanogo M.D."/>
            <person name="Zwaenepoel A."/>
            <person name="Wallace J."/>
            <person name="Van De Peer Y."/>
            <person name="Van Deynze A."/>
        </authorList>
    </citation>
    <scope>NUCLEOTIDE SEQUENCE</scope>
    <source>
        <tissue evidence="1">Leaves</tissue>
    </source>
</reference>
<dbReference type="EMBL" id="JACEFO010001734">
    <property type="protein sequence ID" value="KAF8715027.1"/>
    <property type="molecule type" value="Genomic_DNA"/>
</dbReference>
<dbReference type="Gene3D" id="3.30.70.100">
    <property type="match status" value="1"/>
</dbReference>
<accession>A0A835BWN8</accession>
<gene>
    <name evidence="1" type="ORF">HU200_027573</name>
</gene>
<dbReference type="Proteomes" id="UP000636709">
    <property type="component" value="Unassembled WGS sequence"/>
</dbReference>
<evidence type="ECO:0000313" key="2">
    <source>
        <dbReference type="Proteomes" id="UP000636709"/>
    </source>
</evidence>
<dbReference type="AlphaFoldDB" id="A0A835BWN8"/>
<name>A0A835BWN8_9POAL</name>
<sequence length="143" mass="15194">MQATSAAARRLLLHKTTTQACVAAAPAGRQAARHNSVVATYTATPGVNSIGITGDLKDRLEVVGEGIDVTCLVMCLRKKLCHAEILQVEEVKDKKPEDKKKPEEPKPKPCTCPGPCWCAAGYCPPPLPMVLCEEPPAGACSIM</sequence>
<comment type="caution">
    <text evidence="1">The sequence shown here is derived from an EMBL/GenBank/DDBJ whole genome shotgun (WGS) entry which is preliminary data.</text>
</comment>
<dbReference type="PANTHER" id="PTHR46932">
    <property type="entry name" value="HEAVY METAL-ASSOCIATED ISOPRENYLATED PLANT PROTEIN 47"/>
    <property type="match status" value="1"/>
</dbReference>
<dbReference type="OrthoDB" id="692521at2759"/>
<dbReference type="PANTHER" id="PTHR46932:SF20">
    <property type="entry name" value="HMA DOMAIN-CONTAINING PROTEIN"/>
    <property type="match status" value="1"/>
</dbReference>
<keyword evidence="2" id="KW-1185">Reference proteome</keyword>
<organism evidence="1 2">
    <name type="scientific">Digitaria exilis</name>
    <dbReference type="NCBI Taxonomy" id="1010633"/>
    <lineage>
        <taxon>Eukaryota</taxon>
        <taxon>Viridiplantae</taxon>
        <taxon>Streptophyta</taxon>
        <taxon>Embryophyta</taxon>
        <taxon>Tracheophyta</taxon>
        <taxon>Spermatophyta</taxon>
        <taxon>Magnoliopsida</taxon>
        <taxon>Liliopsida</taxon>
        <taxon>Poales</taxon>
        <taxon>Poaceae</taxon>
        <taxon>PACMAD clade</taxon>
        <taxon>Panicoideae</taxon>
        <taxon>Panicodae</taxon>
        <taxon>Paniceae</taxon>
        <taxon>Anthephorinae</taxon>
        <taxon>Digitaria</taxon>
    </lineage>
</organism>
<protein>
    <submittedName>
        <fullName evidence="1">Uncharacterized protein</fullName>
    </submittedName>
</protein>
<evidence type="ECO:0000313" key="1">
    <source>
        <dbReference type="EMBL" id="KAF8715027.1"/>
    </source>
</evidence>
<proteinExistence type="predicted"/>
<dbReference type="InterPro" id="IPR042885">
    <property type="entry name" value="HIPP47/16"/>
</dbReference>